<evidence type="ECO:0000313" key="3">
    <source>
        <dbReference type="Proteomes" id="UP000054498"/>
    </source>
</evidence>
<name>A0A0D2KRC6_9CHLO</name>
<feature type="compositionally biased region" description="Pro residues" evidence="1">
    <location>
        <begin position="56"/>
        <end position="66"/>
    </location>
</feature>
<dbReference type="Proteomes" id="UP000054498">
    <property type="component" value="Unassembled WGS sequence"/>
</dbReference>
<proteinExistence type="predicted"/>
<gene>
    <name evidence="2" type="ORF">MNEG_9848</name>
</gene>
<organism evidence="2 3">
    <name type="scientific">Monoraphidium neglectum</name>
    <dbReference type="NCBI Taxonomy" id="145388"/>
    <lineage>
        <taxon>Eukaryota</taxon>
        <taxon>Viridiplantae</taxon>
        <taxon>Chlorophyta</taxon>
        <taxon>core chlorophytes</taxon>
        <taxon>Chlorophyceae</taxon>
        <taxon>CS clade</taxon>
        <taxon>Sphaeropleales</taxon>
        <taxon>Selenastraceae</taxon>
        <taxon>Monoraphidium</taxon>
    </lineage>
</organism>
<feature type="region of interest" description="Disordered" evidence="1">
    <location>
        <begin position="43"/>
        <end position="160"/>
    </location>
</feature>
<keyword evidence="3" id="KW-1185">Reference proteome</keyword>
<sequence>MVRFRRLKPQYASAADDRAAKLRLFDFPLNPQPGAACRAIELPSGKQHPAPAAPQAAPPAGAPALPPLQLYHGPGVGAMRFPHADAAPEESAEQPQGGAAAGLAVQAGRKRSRKPPHTSSTAAAPERPPPAPSAPERPLPLGFTQSRVLPGVQPRKRRKLLRGNAARGRFAALKGVQVRIPSEVLNVEDAEDLLFNAVVVGRDNTHAGCLTVRFKHWKERFFFPLEQIEEWIIEHADADPDRVKEFASWPSNEASRNRVVRTNYGPAISDDTAVADRLAEAARETDEFANVRRRGALKKVRVPAQGPAAGGGGGYGFEEEGWSGGEEGAGLEEEGYGYADTPAEGSGADGDSDGGSEAEEEEDGEEPDLTA</sequence>
<dbReference type="KEGG" id="mng:MNEG_9848"/>
<feature type="region of interest" description="Disordered" evidence="1">
    <location>
        <begin position="302"/>
        <end position="371"/>
    </location>
</feature>
<feature type="compositionally biased region" description="Pro residues" evidence="1">
    <location>
        <begin position="126"/>
        <end position="138"/>
    </location>
</feature>
<feature type="non-terminal residue" evidence="2">
    <location>
        <position position="371"/>
    </location>
</feature>
<dbReference type="RefSeq" id="XP_013897133.1">
    <property type="nucleotide sequence ID" value="XM_014041679.1"/>
</dbReference>
<accession>A0A0D2KRC6</accession>
<protein>
    <submittedName>
        <fullName evidence="2">Uncharacterized protein</fullName>
    </submittedName>
</protein>
<dbReference type="GeneID" id="25742723"/>
<feature type="compositionally biased region" description="Gly residues" evidence="1">
    <location>
        <begin position="308"/>
        <end position="328"/>
    </location>
</feature>
<dbReference type="OrthoDB" id="550909at2759"/>
<evidence type="ECO:0000256" key="1">
    <source>
        <dbReference type="SAM" id="MobiDB-lite"/>
    </source>
</evidence>
<feature type="compositionally biased region" description="Acidic residues" evidence="1">
    <location>
        <begin position="350"/>
        <end position="371"/>
    </location>
</feature>
<reference evidence="2 3" key="1">
    <citation type="journal article" date="2013" name="BMC Genomics">
        <title>Reconstruction of the lipid metabolism for the microalga Monoraphidium neglectum from its genome sequence reveals characteristics suitable for biofuel production.</title>
        <authorList>
            <person name="Bogen C."/>
            <person name="Al-Dilaimi A."/>
            <person name="Albersmeier A."/>
            <person name="Wichmann J."/>
            <person name="Grundmann M."/>
            <person name="Rupp O."/>
            <person name="Lauersen K.J."/>
            <person name="Blifernez-Klassen O."/>
            <person name="Kalinowski J."/>
            <person name="Goesmann A."/>
            <person name="Mussgnug J.H."/>
            <person name="Kruse O."/>
        </authorList>
    </citation>
    <scope>NUCLEOTIDE SEQUENCE [LARGE SCALE GENOMIC DNA]</scope>
    <source>
        <strain evidence="2 3">SAG 48.87</strain>
    </source>
</reference>
<evidence type="ECO:0000313" key="2">
    <source>
        <dbReference type="EMBL" id="KIY98113.1"/>
    </source>
</evidence>
<dbReference type="EMBL" id="KK102306">
    <property type="protein sequence ID" value="KIY98113.1"/>
    <property type="molecule type" value="Genomic_DNA"/>
</dbReference>
<feature type="compositionally biased region" description="Low complexity" evidence="1">
    <location>
        <begin position="93"/>
        <end position="107"/>
    </location>
</feature>
<feature type="compositionally biased region" description="Low complexity" evidence="1">
    <location>
        <begin position="336"/>
        <end position="346"/>
    </location>
</feature>
<dbReference type="AlphaFoldDB" id="A0A0D2KRC6"/>